<dbReference type="RefSeq" id="WP_119151008.1">
    <property type="nucleotide sequence ID" value="NZ_JBHSOV010000027.1"/>
</dbReference>
<accession>A0A398CUL7</accession>
<dbReference type="Pfam" id="PF13030">
    <property type="entry name" value="DUF3891"/>
    <property type="match status" value="1"/>
</dbReference>
<keyword evidence="2" id="KW-1185">Reference proteome</keyword>
<sequence>MIAYNREHDFVMVKQHDHGQLAGELAKRLQPEIVGSNDRLEDFRLAVSEHDSGWMDLDEVPLWNDVGNKPFGVEDLPLLLRLPFYRRALEKIAETSEYAALLVSMHYTTFQPGVLSHMVGGFHERALPYLERLKREQLEIRARLELMEGDRARLLEHHLNLLQLCDELSLYLCFQDPGTPKDKELLPYKDGFQRSVSFLDGVKLSAEWTEPGHLKLTPFPLCKPVQLTYAAKYVSKDRIGDIGLAAAYSEAPLQIRAFTVG</sequence>
<name>A0A398CUL7_9BACL</name>
<dbReference type="AlphaFoldDB" id="A0A398CUL7"/>
<organism evidence="1 2">
    <name type="scientific">Cohnella faecalis</name>
    <dbReference type="NCBI Taxonomy" id="2315694"/>
    <lineage>
        <taxon>Bacteria</taxon>
        <taxon>Bacillati</taxon>
        <taxon>Bacillota</taxon>
        <taxon>Bacilli</taxon>
        <taxon>Bacillales</taxon>
        <taxon>Paenibacillaceae</taxon>
        <taxon>Cohnella</taxon>
    </lineage>
</organism>
<proteinExistence type="predicted"/>
<protein>
    <submittedName>
        <fullName evidence="1">DUF3891 family protein</fullName>
    </submittedName>
</protein>
<dbReference type="OrthoDB" id="190426at2"/>
<dbReference type="InterPro" id="IPR024992">
    <property type="entry name" value="DUF3891"/>
</dbReference>
<comment type="caution">
    <text evidence="1">The sequence shown here is derived from an EMBL/GenBank/DDBJ whole genome shotgun (WGS) entry which is preliminary data.</text>
</comment>
<reference evidence="1 2" key="1">
    <citation type="submission" date="2018-09" db="EMBL/GenBank/DDBJ databases">
        <title>Cohnella cavernae sp. nov., isolated from a karst cave.</title>
        <authorList>
            <person name="Zhu H."/>
        </authorList>
    </citation>
    <scope>NUCLEOTIDE SEQUENCE [LARGE SCALE GENOMIC DNA]</scope>
    <source>
        <strain evidence="1 2">K2E09-144</strain>
    </source>
</reference>
<evidence type="ECO:0000313" key="2">
    <source>
        <dbReference type="Proteomes" id="UP000266340"/>
    </source>
</evidence>
<evidence type="ECO:0000313" key="1">
    <source>
        <dbReference type="EMBL" id="RIE02981.1"/>
    </source>
</evidence>
<gene>
    <name evidence="1" type="ORF">D3H35_20480</name>
</gene>
<dbReference type="EMBL" id="QXJM01000039">
    <property type="protein sequence ID" value="RIE02981.1"/>
    <property type="molecule type" value="Genomic_DNA"/>
</dbReference>
<dbReference type="Proteomes" id="UP000266340">
    <property type="component" value="Unassembled WGS sequence"/>
</dbReference>